<dbReference type="InterPro" id="IPR010982">
    <property type="entry name" value="Lambda_DNA-bd_dom_sf"/>
</dbReference>
<dbReference type="CDD" id="cd00093">
    <property type="entry name" value="HTH_XRE"/>
    <property type="match status" value="1"/>
</dbReference>
<reference evidence="2 3" key="1">
    <citation type="journal article" date="2009" name="Stand. Genomic Sci.">
        <title>Complete genome sequence of Slackia heliotrinireducens type strain (RHS 1).</title>
        <authorList>
            <person name="Pukall R."/>
            <person name="Lapidus A."/>
            <person name="Nolan M."/>
            <person name="Copeland A."/>
            <person name="Glavina Del Rio T."/>
            <person name="Lucas S."/>
            <person name="Chen F."/>
            <person name="Tice H."/>
            <person name="Cheng J.F."/>
            <person name="Chertkov O."/>
            <person name="Bruce D."/>
            <person name="Goodwin L."/>
            <person name="Kuske C."/>
            <person name="Brettin T."/>
            <person name="Detter J.C."/>
            <person name="Han C."/>
            <person name="Pitluck S."/>
            <person name="Pati A."/>
            <person name="Mavrommatis K."/>
            <person name="Ivanova N."/>
            <person name="Ovchinnikova G."/>
            <person name="Chen A."/>
            <person name="Palaniappan K."/>
            <person name="Schneider S."/>
            <person name="Rohde M."/>
            <person name="Chain P."/>
            <person name="D'haeseleer P."/>
            <person name="Goker M."/>
            <person name="Bristow J."/>
            <person name="Eisen J.A."/>
            <person name="Markowitz V."/>
            <person name="Kyrpides N.C."/>
            <person name="Klenk H.P."/>
            <person name="Hugenholtz P."/>
        </authorList>
    </citation>
    <scope>NUCLEOTIDE SEQUENCE [LARGE SCALE GENOMIC DNA]</scope>
    <source>
        <strain evidence="3">ATCC 29202 / DSM 20476 / NCTC 11029 / RHS 1</strain>
    </source>
</reference>
<organism evidence="2 3">
    <name type="scientific">Slackia heliotrinireducens (strain ATCC 29202 / DSM 20476 / NCTC 11029 / RHS 1)</name>
    <name type="common">Peptococcus heliotrinreducens</name>
    <dbReference type="NCBI Taxonomy" id="471855"/>
    <lineage>
        <taxon>Bacteria</taxon>
        <taxon>Bacillati</taxon>
        <taxon>Actinomycetota</taxon>
        <taxon>Coriobacteriia</taxon>
        <taxon>Eggerthellales</taxon>
        <taxon>Eggerthellaceae</taxon>
        <taxon>Slackia</taxon>
    </lineage>
</organism>
<evidence type="ECO:0000313" key="3">
    <source>
        <dbReference type="Proteomes" id="UP000002026"/>
    </source>
</evidence>
<dbReference type="Proteomes" id="UP000002026">
    <property type="component" value="Chromosome"/>
</dbReference>
<dbReference type="InterPro" id="IPR001387">
    <property type="entry name" value="Cro/C1-type_HTH"/>
</dbReference>
<feature type="domain" description="HTH cro/C1-type" evidence="1">
    <location>
        <begin position="9"/>
        <end position="64"/>
    </location>
</feature>
<gene>
    <name evidence="2" type="ordered locus">Shel_14130</name>
</gene>
<dbReference type="STRING" id="471855.Shel_14130"/>
<dbReference type="HOGENOM" id="CLU_2669104_0_0_11"/>
<dbReference type="SUPFAM" id="SSF47413">
    <property type="entry name" value="lambda repressor-like DNA-binding domains"/>
    <property type="match status" value="1"/>
</dbReference>
<dbReference type="GO" id="GO:0003677">
    <property type="term" value="F:DNA binding"/>
    <property type="evidence" value="ECO:0007669"/>
    <property type="project" value="InterPro"/>
</dbReference>
<evidence type="ECO:0000313" key="2">
    <source>
        <dbReference type="EMBL" id="ACV22434.1"/>
    </source>
</evidence>
<proteinExistence type="predicted"/>
<keyword evidence="3" id="KW-1185">Reference proteome</keyword>
<dbReference type="RefSeq" id="WP_012798536.1">
    <property type="nucleotide sequence ID" value="NC_013165.1"/>
</dbReference>
<evidence type="ECO:0000259" key="1">
    <source>
        <dbReference type="PROSITE" id="PS50943"/>
    </source>
</evidence>
<protein>
    <submittedName>
        <fullName evidence="2">Helix-turn-helix protein</fullName>
    </submittedName>
</protein>
<accession>C7N699</accession>
<dbReference type="eggNOG" id="COG3620">
    <property type="taxonomic scope" value="Bacteria"/>
</dbReference>
<name>C7N699_SLAHD</name>
<dbReference type="SMART" id="SM00530">
    <property type="entry name" value="HTH_XRE"/>
    <property type="match status" value="1"/>
</dbReference>
<dbReference type="KEGG" id="shi:Shel_14130"/>
<dbReference type="EMBL" id="CP001684">
    <property type="protein sequence ID" value="ACV22434.1"/>
    <property type="molecule type" value="Genomic_DNA"/>
</dbReference>
<sequence length="75" mass="8340">MREMTPTALSKYREARGMNRSDLARATGMQAGTIAWIETGRFVPYPSQLQKIADALDVDDPESLLAEIHEMQATS</sequence>
<dbReference type="PROSITE" id="PS50943">
    <property type="entry name" value="HTH_CROC1"/>
    <property type="match status" value="1"/>
</dbReference>
<dbReference type="Pfam" id="PF13560">
    <property type="entry name" value="HTH_31"/>
    <property type="match status" value="1"/>
</dbReference>
<dbReference type="Gene3D" id="1.10.260.40">
    <property type="entry name" value="lambda repressor-like DNA-binding domains"/>
    <property type="match status" value="1"/>
</dbReference>
<dbReference type="AlphaFoldDB" id="C7N699"/>